<comment type="function">
    <text evidence="4">Chaperone protein which promotes assembly of the 20S proteasome as part of a heterodimer with PSMG1.</text>
</comment>
<dbReference type="GO" id="GO:0005829">
    <property type="term" value="C:cytosol"/>
    <property type="evidence" value="ECO:0007669"/>
    <property type="project" value="TreeGrafter"/>
</dbReference>
<comment type="subunit">
    <text evidence="4">Forms a heterodimer with PSMG1.</text>
</comment>
<comment type="similarity">
    <text evidence="3 4">Belongs to the PSMG2 family.</text>
</comment>
<dbReference type="InterPro" id="IPR019151">
    <property type="entry name" value="Proteasome_assmbl_chaperone_2"/>
</dbReference>
<evidence type="ECO:0000256" key="2">
    <source>
        <dbReference type="ARBA" id="ARBA00023186"/>
    </source>
</evidence>
<evidence type="ECO:0000256" key="1">
    <source>
        <dbReference type="ARBA" id="ARBA00019186"/>
    </source>
</evidence>
<evidence type="ECO:0000256" key="3">
    <source>
        <dbReference type="ARBA" id="ARBA00025745"/>
    </source>
</evidence>
<keyword evidence="6" id="KW-1185">Reference proteome</keyword>
<protein>
    <recommendedName>
        <fullName evidence="1 4">Proteasome assembly chaperone 2</fullName>
    </recommendedName>
</protein>
<comment type="caution">
    <text evidence="5">The sequence shown here is derived from an EMBL/GenBank/DDBJ whole genome shotgun (WGS) entry which is preliminary data.</text>
</comment>
<dbReference type="Proteomes" id="UP000801492">
    <property type="component" value="Unassembled WGS sequence"/>
</dbReference>
<reference evidence="5" key="1">
    <citation type="submission" date="2019-08" db="EMBL/GenBank/DDBJ databases">
        <title>The genome of the North American firefly Photinus pyralis.</title>
        <authorList>
            <consortium name="Photinus pyralis genome working group"/>
            <person name="Fallon T.R."/>
            <person name="Sander Lower S.E."/>
            <person name="Weng J.-K."/>
        </authorList>
    </citation>
    <scope>NUCLEOTIDE SEQUENCE</scope>
    <source>
        <strain evidence="5">TRF0915ILg1</strain>
        <tissue evidence="5">Whole body</tissue>
    </source>
</reference>
<dbReference type="Pfam" id="PF09754">
    <property type="entry name" value="PAC2"/>
    <property type="match status" value="1"/>
</dbReference>
<proteinExistence type="inferred from homology"/>
<dbReference type="Gene3D" id="3.40.50.10900">
    <property type="entry name" value="PAC-like subunit"/>
    <property type="match status" value="1"/>
</dbReference>
<dbReference type="GO" id="GO:0005634">
    <property type="term" value="C:nucleus"/>
    <property type="evidence" value="ECO:0007669"/>
    <property type="project" value="TreeGrafter"/>
</dbReference>
<dbReference type="EMBL" id="VTPC01008271">
    <property type="protein sequence ID" value="KAF2893066.1"/>
    <property type="molecule type" value="Genomic_DNA"/>
</dbReference>
<dbReference type="PIRSF" id="PIRSF010044">
    <property type="entry name" value="UCP010044"/>
    <property type="match status" value="1"/>
</dbReference>
<sequence>MEDLINIKKPIDTTNFTFIIPSVSVGNVGQLTVDLLIASYDFEKYATIWDPAIIPSVGADPFTRDSTEVCTACELYVNEQLKIVAMQLRSSIEYKLALKFFNRLKQCIVALKFKEVVILTSSFAYELHNISSSHFRYITNHSNVEEILKNLNVTPMEAAAGGRYIIYGSGFATKLYELFNDSLKTTVLVKYCSEGDNRPDALQMLNILNGIIESLSNLSEKNVKFPFSWQFVFGNPPPIGIY</sequence>
<evidence type="ECO:0000313" key="6">
    <source>
        <dbReference type="Proteomes" id="UP000801492"/>
    </source>
</evidence>
<evidence type="ECO:0000256" key="4">
    <source>
        <dbReference type="PIRNR" id="PIRNR010044"/>
    </source>
</evidence>
<dbReference type="PANTHER" id="PTHR12970:SF1">
    <property type="entry name" value="PROTEASOME ASSEMBLY CHAPERONE 2"/>
    <property type="match status" value="1"/>
</dbReference>
<dbReference type="GO" id="GO:0043248">
    <property type="term" value="P:proteasome assembly"/>
    <property type="evidence" value="ECO:0007669"/>
    <property type="project" value="TreeGrafter"/>
</dbReference>
<dbReference type="OrthoDB" id="10260712at2759"/>
<dbReference type="InterPro" id="IPR016562">
    <property type="entry name" value="Proteasome_assmbl_chp_2_euk"/>
</dbReference>
<accession>A0A8K0CX96</accession>
<organism evidence="5 6">
    <name type="scientific">Ignelater luminosus</name>
    <name type="common">Cucubano</name>
    <name type="synonym">Pyrophorus luminosus</name>
    <dbReference type="NCBI Taxonomy" id="2038154"/>
    <lineage>
        <taxon>Eukaryota</taxon>
        <taxon>Metazoa</taxon>
        <taxon>Ecdysozoa</taxon>
        <taxon>Arthropoda</taxon>
        <taxon>Hexapoda</taxon>
        <taxon>Insecta</taxon>
        <taxon>Pterygota</taxon>
        <taxon>Neoptera</taxon>
        <taxon>Endopterygota</taxon>
        <taxon>Coleoptera</taxon>
        <taxon>Polyphaga</taxon>
        <taxon>Elateriformia</taxon>
        <taxon>Elateroidea</taxon>
        <taxon>Elateridae</taxon>
        <taxon>Agrypninae</taxon>
        <taxon>Pyrophorini</taxon>
        <taxon>Ignelater</taxon>
    </lineage>
</organism>
<name>A0A8K0CX96_IGNLU</name>
<gene>
    <name evidence="5" type="ORF">ILUMI_13112</name>
</gene>
<keyword evidence="2 4" id="KW-0143">Chaperone</keyword>
<evidence type="ECO:0000313" key="5">
    <source>
        <dbReference type="EMBL" id="KAF2893066.1"/>
    </source>
</evidence>
<dbReference type="InterPro" id="IPR038389">
    <property type="entry name" value="PSMG2_sf"/>
</dbReference>
<dbReference type="PANTHER" id="PTHR12970">
    <property type="entry name" value="PROTEASOME ASSEMBLY CHAPERONE 2"/>
    <property type="match status" value="1"/>
</dbReference>
<dbReference type="AlphaFoldDB" id="A0A8K0CX96"/>